<dbReference type="Pfam" id="PF17919">
    <property type="entry name" value="RT_RNaseH_2"/>
    <property type="match status" value="1"/>
</dbReference>
<dbReference type="PANTHER" id="PTHR37984:SF5">
    <property type="entry name" value="PROTEIN NYNRIN-LIKE"/>
    <property type="match status" value="1"/>
</dbReference>
<evidence type="ECO:0000256" key="1">
    <source>
        <dbReference type="ARBA" id="ARBA00012493"/>
    </source>
</evidence>
<sequence length="882" mass="101026">MKNWIKAFNLKAEEQLHEKCYQVDTVDRLHNLLDGYSDVFKKEYGTCKVKVSLKLKENGEPKFFKPRVIPYAYREKVSNQLREREKAGILTKVQYADWATPLVVVPKPDGDVRMCGDYKLTVNPVLDVNQHPLPRVEDIFQELNGCKYFTKLDMFDAYHQIPLDDESKQLTTISTHEGLFQYNFMPFGIASNPAMFQELMEKALHGIPKVAIFQDDVTVGGETIKDNLDRLEQVLKRFYENGFRLKKEKCEFLKTHIELLGHELDGDGIRPSSKKLNAFKNMPVPVNVKQLEAFVGFVNYYGKFVKDFAILAAPLNDLRKKEAKWVWGDIHKKAFEEIKQRLLKGDLLTHYDPNKELVLATDASEYGIGAVIYHREADGTEKVIANASRKLTSAERNYAQIEKEALGIIFGVKKRTAEFANADALSRLPDPLEDPSAEMLDGEEEFERLYVIDETKSPLNLDNIVEATKTDKLLQMIMKWTKDGYPNEAPKDYKDWWDRKENLSCRNGYLLFKDKVIIPESLQLKVLKILHEAHVGRNRMLCIAKENFWFPKMNAAITQIASSCEICNGCFKGQKERLHAWEEAEAFWDRIHIDHAQFHNKQWFIVVDSKTNWIEVMPCKSVDSATTIKLLKSLFARYGICKQIHSDNGTGFTSNEFKEFCDSRGILHTKSPAFHPQSNGYAERAVRTFKEFSEKQFQAGHNLEDAVANALLIHRASTSDSTKLSPAEAAFGLKLRTRMSIHKVHAIMQGKEKQEFGVNDKVWVRFYSSGPRWRPGHISKIVSKTTFLVDSNGEILFRHRDQLRRASESLFIEKKSCHEKSLVEPTTTTTTTTAVEENNQDKTNDSNNSTSKSNNRVKSRTNLSSTVLGTRKSARAPVPKKL</sequence>
<dbReference type="AlphaFoldDB" id="A0A914Z5C5"/>
<evidence type="ECO:0000313" key="8">
    <source>
        <dbReference type="WBParaSite" id="PSU_v2.g7885.t1"/>
    </source>
</evidence>
<evidence type="ECO:0000259" key="5">
    <source>
        <dbReference type="PROSITE" id="PS50878"/>
    </source>
</evidence>
<organism evidence="7 8">
    <name type="scientific">Panagrolaimus superbus</name>
    <dbReference type="NCBI Taxonomy" id="310955"/>
    <lineage>
        <taxon>Eukaryota</taxon>
        <taxon>Metazoa</taxon>
        <taxon>Ecdysozoa</taxon>
        <taxon>Nematoda</taxon>
        <taxon>Chromadorea</taxon>
        <taxon>Rhabditida</taxon>
        <taxon>Tylenchina</taxon>
        <taxon>Panagrolaimomorpha</taxon>
        <taxon>Panagrolaimoidea</taxon>
        <taxon>Panagrolaimidae</taxon>
        <taxon>Panagrolaimus</taxon>
    </lineage>
</organism>
<dbReference type="WBParaSite" id="PSU_v2.g7885.t1">
    <property type="protein sequence ID" value="PSU_v2.g7885.t1"/>
    <property type="gene ID" value="PSU_v2.g7885"/>
</dbReference>
<dbReference type="Gene3D" id="3.10.10.10">
    <property type="entry name" value="HIV Type 1 Reverse Transcriptase, subunit A, domain 1"/>
    <property type="match status" value="1"/>
</dbReference>
<feature type="compositionally biased region" description="Low complexity" evidence="4">
    <location>
        <begin position="845"/>
        <end position="854"/>
    </location>
</feature>
<evidence type="ECO:0000256" key="3">
    <source>
        <dbReference type="SAM" id="Coils"/>
    </source>
</evidence>
<dbReference type="InterPro" id="IPR043502">
    <property type="entry name" value="DNA/RNA_pol_sf"/>
</dbReference>
<reference evidence="8" key="1">
    <citation type="submission" date="2022-11" db="UniProtKB">
        <authorList>
            <consortium name="WormBaseParasite"/>
        </authorList>
    </citation>
    <scope>IDENTIFICATION</scope>
</reference>
<dbReference type="CDD" id="cd01647">
    <property type="entry name" value="RT_LTR"/>
    <property type="match status" value="1"/>
</dbReference>
<name>A0A914Z5C5_9BILA</name>
<dbReference type="SUPFAM" id="SSF56672">
    <property type="entry name" value="DNA/RNA polymerases"/>
    <property type="match status" value="1"/>
</dbReference>
<dbReference type="PROSITE" id="PS50878">
    <property type="entry name" value="RT_POL"/>
    <property type="match status" value="1"/>
</dbReference>
<dbReference type="PROSITE" id="PS50994">
    <property type="entry name" value="INTEGRASE"/>
    <property type="match status" value="1"/>
</dbReference>
<dbReference type="InterPro" id="IPR050951">
    <property type="entry name" value="Retrovirus_Pol_polyprotein"/>
</dbReference>
<dbReference type="InterPro" id="IPR041588">
    <property type="entry name" value="Integrase_H2C2"/>
</dbReference>
<dbReference type="InterPro" id="IPR036397">
    <property type="entry name" value="RNaseH_sf"/>
</dbReference>
<dbReference type="Pfam" id="PF00078">
    <property type="entry name" value="RVT_1"/>
    <property type="match status" value="1"/>
</dbReference>
<dbReference type="InterPro" id="IPR000477">
    <property type="entry name" value="RT_dom"/>
</dbReference>
<dbReference type="Gene3D" id="3.30.420.10">
    <property type="entry name" value="Ribonuclease H-like superfamily/Ribonuclease H"/>
    <property type="match status" value="1"/>
</dbReference>
<dbReference type="Gene3D" id="1.10.340.70">
    <property type="match status" value="1"/>
</dbReference>
<dbReference type="FunFam" id="3.30.70.270:FF:000020">
    <property type="entry name" value="Transposon Tf2-6 polyprotein-like Protein"/>
    <property type="match status" value="1"/>
</dbReference>
<dbReference type="EC" id="2.7.7.49" evidence="1"/>
<dbReference type="InterPro" id="IPR001584">
    <property type="entry name" value="Integrase_cat-core"/>
</dbReference>
<feature type="domain" description="Integrase catalytic" evidence="6">
    <location>
        <begin position="581"/>
        <end position="734"/>
    </location>
</feature>
<evidence type="ECO:0000256" key="2">
    <source>
        <dbReference type="ARBA" id="ARBA00023268"/>
    </source>
</evidence>
<dbReference type="GO" id="GO:0003676">
    <property type="term" value="F:nucleic acid binding"/>
    <property type="evidence" value="ECO:0007669"/>
    <property type="project" value="InterPro"/>
</dbReference>
<feature type="coiled-coil region" evidence="3">
    <location>
        <begin position="377"/>
        <end position="404"/>
    </location>
</feature>
<dbReference type="Proteomes" id="UP000887577">
    <property type="component" value="Unplaced"/>
</dbReference>
<dbReference type="GO" id="GO:0003964">
    <property type="term" value="F:RNA-directed DNA polymerase activity"/>
    <property type="evidence" value="ECO:0007669"/>
    <property type="project" value="UniProtKB-EC"/>
</dbReference>
<keyword evidence="2" id="KW-0511">Multifunctional enzyme</keyword>
<dbReference type="SUPFAM" id="SSF53098">
    <property type="entry name" value="Ribonuclease H-like"/>
    <property type="match status" value="1"/>
</dbReference>
<keyword evidence="7" id="KW-1185">Reference proteome</keyword>
<dbReference type="Pfam" id="PF17921">
    <property type="entry name" value="Integrase_H2C2"/>
    <property type="match status" value="1"/>
</dbReference>
<evidence type="ECO:0000256" key="4">
    <source>
        <dbReference type="SAM" id="MobiDB-lite"/>
    </source>
</evidence>
<dbReference type="PANTHER" id="PTHR37984">
    <property type="entry name" value="PROTEIN CBG26694"/>
    <property type="match status" value="1"/>
</dbReference>
<dbReference type="InterPro" id="IPR041577">
    <property type="entry name" value="RT_RNaseH_2"/>
</dbReference>
<feature type="domain" description="Reverse transcriptase" evidence="5">
    <location>
        <begin position="86"/>
        <end position="264"/>
    </location>
</feature>
<proteinExistence type="predicted"/>
<dbReference type="Gene3D" id="3.30.70.270">
    <property type="match status" value="2"/>
</dbReference>
<evidence type="ECO:0000313" key="7">
    <source>
        <dbReference type="Proteomes" id="UP000887577"/>
    </source>
</evidence>
<evidence type="ECO:0000259" key="6">
    <source>
        <dbReference type="PROSITE" id="PS50994"/>
    </source>
</evidence>
<dbReference type="Pfam" id="PF00665">
    <property type="entry name" value="rve"/>
    <property type="match status" value="1"/>
</dbReference>
<feature type="compositionally biased region" description="Basic residues" evidence="4">
    <location>
        <begin position="872"/>
        <end position="882"/>
    </location>
</feature>
<dbReference type="GO" id="GO:0015074">
    <property type="term" value="P:DNA integration"/>
    <property type="evidence" value="ECO:0007669"/>
    <property type="project" value="InterPro"/>
</dbReference>
<accession>A0A914Z5C5</accession>
<protein>
    <recommendedName>
        <fullName evidence="1">RNA-directed DNA polymerase</fullName>
        <ecNumber evidence="1">2.7.7.49</ecNumber>
    </recommendedName>
</protein>
<dbReference type="GO" id="GO:0042575">
    <property type="term" value="C:DNA polymerase complex"/>
    <property type="evidence" value="ECO:0007669"/>
    <property type="project" value="UniProtKB-ARBA"/>
</dbReference>
<keyword evidence="3" id="KW-0175">Coiled coil</keyword>
<dbReference type="InterPro" id="IPR012337">
    <property type="entry name" value="RNaseH-like_sf"/>
</dbReference>
<feature type="region of interest" description="Disordered" evidence="4">
    <location>
        <begin position="821"/>
        <end position="882"/>
    </location>
</feature>
<dbReference type="InterPro" id="IPR043128">
    <property type="entry name" value="Rev_trsase/Diguanyl_cyclase"/>
</dbReference>